<dbReference type="STRING" id="29139.ENSVURP00010024987"/>
<accession>A0A4X2LVI7</accession>
<keyword evidence="7" id="KW-1185">Reference proteome</keyword>
<keyword evidence="4" id="KW-0812">Transmembrane</keyword>
<dbReference type="Gene3D" id="3.40.50.300">
    <property type="entry name" value="P-loop containing nucleotide triphosphate hydrolases"/>
    <property type="match status" value="1"/>
</dbReference>
<keyword evidence="2 3" id="KW-0808">Transferase</keyword>
<evidence type="ECO:0000256" key="1">
    <source>
        <dbReference type="ARBA" id="ARBA00005771"/>
    </source>
</evidence>
<dbReference type="Pfam" id="PF00685">
    <property type="entry name" value="Sulfotransfer_1"/>
    <property type="match status" value="1"/>
</dbReference>
<sequence length="346" mass="40029">MSNPKAQKLQTSYYKDMSSEYIKFEGILFPKGYSIKHLKFCRDEFVVKNTDVIVVTYPKSGTNWVIEIISLIHSKGDTTWVQSIPIFERSPWVEVKASQPLLCKKEQNGPRFYSSHLPIWLFPKSYFQSKAKIIYVMRNPKDVIVSLYHFTKVLKWSPFYSPSAVPFGSWFDHTCGWLSLRGNENFLILTYEELLQDLWGNVEKICHFLGTKLKEEEVNLVVKNASFSAMKANKMSNYSILPDEIMDHSQGSMLRKGIAGDWKNHFTVAQSEAFDKLFQERMAELDQRLFPWDPTEAGTPSPLPNPLKNSSCLFNVIYISVFYINIDCIISIIYSIKLSVLPYWSC</sequence>
<evidence type="ECO:0000313" key="6">
    <source>
        <dbReference type="Ensembl" id="ENSVURP00010024987.1"/>
    </source>
</evidence>
<dbReference type="EC" id="2.8.2.-" evidence="3"/>
<evidence type="ECO:0000256" key="4">
    <source>
        <dbReference type="SAM" id="Phobius"/>
    </source>
</evidence>
<evidence type="ECO:0000256" key="3">
    <source>
        <dbReference type="RuleBase" id="RU361155"/>
    </source>
</evidence>
<evidence type="ECO:0000259" key="5">
    <source>
        <dbReference type="Pfam" id="PF00685"/>
    </source>
</evidence>
<evidence type="ECO:0000256" key="2">
    <source>
        <dbReference type="ARBA" id="ARBA00022679"/>
    </source>
</evidence>
<dbReference type="SUPFAM" id="SSF52540">
    <property type="entry name" value="P-loop containing nucleoside triphosphate hydrolases"/>
    <property type="match status" value="1"/>
</dbReference>
<feature type="domain" description="Sulfotransferase" evidence="5">
    <location>
        <begin position="50"/>
        <end position="285"/>
    </location>
</feature>
<feature type="transmembrane region" description="Helical" evidence="4">
    <location>
        <begin position="316"/>
        <end position="336"/>
    </location>
</feature>
<proteinExistence type="inferred from homology"/>
<dbReference type="GO" id="GO:0005737">
    <property type="term" value="C:cytoplasm"/>
    <property type="evidence" value="ECO:0007669"/>
    <property type="project" value="UniProtKB-SubCell"/>
</dbReference>
<comment type="similarity">
    <text evidence="1 3">Belongs to the sulfotransferase 1 family.</text>
</comment>
<dbReference type="OMA" id="FEEYFEW"/>
<dbReference type="InterPro" id="IPR027417">
    <property type="entry name" value="P-loop_NTPase"/>
</dbReference>
<keyword evidence="4" id="KW-1133">Transmembrane helix</keyword>
<dbReference type="GeneTree" id="ENSGT00940000154432"/>
<dbReference type="AlphaFoldDB" id="A0A4X2LVI7"/>
<name>A0A4X2LVI7_VOMUR</name>
<dbReference type="PANTHER" id="PTHR11783">
    <property type="entry name" value="SULFOTRANSFERASE SULT"/>
    <property type="match status" value="1"/>
</dbReference>
<reference evidence="6" key="3">
    <citation type="submission" date="2025-09" db="UniProtKB">
        <authorList>
            <consortium name="Ensembl"/>
        </authorList>
    </citation>
    <scope>IDENTIFICATION</scope>
</reference>
<organism evidence="6 7">
    <name type="scientific">Vombatus ursinus</name>
    <name type="common">Common wombat</name>
    <dbReference type="NCBI Taxonomy" id="29139"/>
    <lineage>
        <taxon>Eukaryota</taxon>
        <taxon>Metazoa</taxon>
        <taxon>Chordata</taxon>
        <taxon>Craniata</taxon>
        <taxon>Vertebrata</taxon>
        <taxon>Euteleostomi</taxon>
        <taxon>Mammalia</taxon>
        <taxon>Metatheria</taxon>
        <taxon>Diprotodontia</taxon>
        <taxon>Vombatidae</taxon>
        <taxon>Vombatus</taxon>
    </lineage>
</organism>
<dbReference type="GO" id="GO:0008146">
    <property type="term" value="F:sulfotransferase activity"/>
    <property type="evidence" value="ECO:0007669"/>
    <property type="project" value="InterPro"/>
</dbReference>
<gene>
    <name evidence="6" type="primary">SULT2A1</name>
</gene>
<dbReference type="InterPro" id="IPR000863">
    <property type="entry name" value="Sulfotransferase_dom"/>
</dbReference>
<dbReference type="Ensembl" id="ENSVURT00010028454.1">
    <property type="protein sequence ID" value="ENSVURP00010024987.1"/>
    <property type="gene ID" value="ENSVURG00010019106.1"/>
</dbReference>
<reference evidence="7" key="1">
    <citation type="submission" date="2018-12" db="EMBL/GenBank/DDBJ databases">
        <authorList>
            <person name="Yazar S."/>
        </authorList>
    </citation>
    <scope>NUCLEOTIDE SEQUENCE [LARGE SCALE GENOMIC DNA]</scope>
</reference>
<reference evidence="6" key="2">
    <citation type="submission" date="2025-08" db="UniProtKB">
        <authorList>
            <consortium name="Ensembl"/>
        </authorList>
    </citation>
    <scope>IDENTIFICATION</scope>
</reference>
<evidence type="ECO:0000313" key="7">
    <source>
        <dbReference type="Proteomes" id="UP000314987"/>
    </source>
</evidence>
<dbReference type="Proteomes" id="UP000314987">
    <property type="component" value="Unassembled WGS sequence"/>
</dbReference>
<protein>
    <recommendedName>
        <fullName evidence="3">Sulfotransferase</fullName>
        <ecNumber evidence="3">2.8.2.-</ecNumber>
    </recommendedName>
</protein>
<keyword evidence="4" id="KW-0472">Membrane</keyword>